<dbReference type="InterPro" id="IPR022123">
    <property type="entry name" value="DUF3658"/>
</dbReference>
<keyword evidence="4" id="KW-1185">Reference proteome</keyword>
<name>A0A240BX49_SERFI</name>
<dbReference type="Proteomes" id="UP000215134">
    <property type="component" value="Chromosome 1"/>
</dbReference>
<dbReference type="KEGG" id="sfj:SAMEA4384070_2114"/>
<feature type="domain" description="DUF1835" evidence="1">
    <location>
        <begin position="19"/>
        <end position="112"/>
    </location>
</feature>
<dbReference type="Pfam" id="PF08874">
    <property type="entry name" value="DUF1835"/>
    <property type="match status" value="1"/>
</dbReference>
<dbReference type="Pfam" id="PF12395">
    <property type="entry name" value="DUF3658"/>
    <property type="match status" value="1"/>
</dbReference>
<evidence type="ECO:0000313" key="3">
    <source>
        <dbReference type="EMBL" id="SNW00294.1"/>
    </source>
</evidence>
<evidence type="ECO:0000259" key="1">
    <source>
        <dbReference type="Pfam" id="PF08874"/>
    </source>
</evidence>
<evidence type="ECO:0000313" key="4">
    <source>
        <dbReference type="Proteomes" id="UP000215134"/>
    </source>
</evidence>
<organism evidence="3 4">
    <name type="scientific">Serratia ficaria</name>
    <dbReference type="NCBI Taxonomy" id="61651"/>
    <lineage>
        <taxon>Bacteria</taxon>
        <taxon>Pseudomonadati</taxon>
        <taxon>Pseudomonadota</taxon>
        <taxon>Gammaproteobacteria</taxon>
        <taxon>Enterobacterales</taxon>
        <taxon>Yersiniaceae</taxon>
        <taxon>Serratia</taxon>
    </lineage>
</organism>
<sequence length="247" mass="27871">MRDVHIAPLNGCVRLAYPGEVVLEFPDTLSFGPLYALDDDRALAQRLRWLQQMYQSVHAPEWHDGEQMSARIVQLRQQLARLTGQVTLWLGDNADEQLMLRALMPLLAERRVFVVNVSELAGRDATGWCSVEMLEPLWIRRRELSAAEKSALIADWRRLLAENAPVRIFAQEKLQGKAQDFHDSLLLAHCPADYTQGSRVIGAAMVNSPYPVGDTLLNFRLYALIAQGTLQAQSAGLNMNRIQVKLR</sequence>
<dbReference type="GeneID" id="75027272"/>
<dbReference type="RefSeq" id="WP_061795407.1">
    <property type="nucleotide sequence ID" value="NZ_CAMIQD010000002.1"/>
</dbReference>
<dbReference type="OrthoDB" id="6488876at2"/>
<gene>
    <name evidence="3" type="ORF">SAMEA4384070_02114</name>
</gene>
<dbReference type="STRING" id="1411141.GCA_001590885_00984"/>
<protein>
    <submittedName>
        <fullName evidence="3">Protein of uncharacterized function</fullName>
    </submittedName>
</protein>
<dbReference type="EMBL" id="LT906479">
    <property type="protein sequence ID" value="SNW00294.1"/>
    <property type="molecule type" value="Genomic_DNA"/>
</dbReference>
<accession>A0A240BX49</accession>
<feature type="domain" description="DUF3658" evidence="2">
    <location>
        <begin position="140"/>
        <end position="240"/>
    </location>
</feature>
<evidence type="ECO:0000259" key="2">
    <source>
        <dbReference type="Pfam" id="PF12395"/>
    </source>
</evidence>
<proteinExistence type="predicted"/>
<reference evidence="3 4" key="1">
    <citation type="submission" date="2017-06" db="EMBL/GenBank/DDBJ databases">
        <authorList>
            <consortium name="Pathogen Informatics"/>
        </authorList>
    </citation>
    <scope>NUCLEOTIDE SEQUENCE [LARGE SCALE GENOMIC DNA]</scope>
    <source>
        <strain evidence="3 4">NCTC12148</strain>
    </source>
</reference>
<dbReference type="InterPro" id="IPR014973">
    <property type="entry name" value="DUF1835"/>
</dbReference>
<dbReference type="AlphaFoldDB" id="A0A240BX49"/>